<feature type="domain" description="Reverse transcriptase" evidence="1">
    <location>
        <begin position="92"/>
        <end position="340"/>
    </location>
</feature>
<dbReference type="AlphaFoldDB" id="A0A2H9T309"/>
<dbReference type="InterPro" id="IPR043502">
    <property type="entry name" value="DNA/RNA_pol_sf"/>
</dbReference>
<protein>
    <recommendedName>
        <fullName evidence="1">Reverse transcriptase domain-containing protein</fullName>
    </recommendedName>
</protein>
<dbReference type="PANTHER" id="PTHR31635:SF196">
    <property type="entry name" value="REVERSE TRANSCRIPTASE DOMAIN-CONTAINING PROTEIN-RELATED"/>
    <property type="match status" value="1"/>
</dbReference>
<dbReference type="Pfam" id="PF00078">
    <property type="entry name" value="RVT_1"/>
    <property type="match status" value="1"/>
</dbReference>
<accession>A0A2H9T309</accession>
<dbReference type="EMBL" id="NSIT01000469">
    <property type="protein sequence ID" value="PJE77613.1"/>
    <property type="molecule type" value="Genomic_DNA"/>
</dbReference>
<name>A0A2H9T309_9ZZZZ</name>
<dbReference type="InterPro" id="IPR000477">
    <property type="entry name" value="RT_dom"/>
</dbReference>
<dbReference type="CDD" id="cd01650">
    <property type="entry name" value="RT_nLTR_like"/>
    <property type="match status" value="1"/>
</dbReference>
<comment type="caution">
    <text evidence="2">The sequence shown here is derived from an EMBL/GenBank/DDBJ whole genome shotgun (WGS) entry which is preliminary data.</text>
</comment>
<organism evidence="2">
    <name type="scientific">invertebrate metagenome</name>
    <dbReference type="NCBI Taxonomy" id="1711999"/>
    <lineage>
        <taxon>unclassified sequences</taxon>
        <taxon>metagenomes</taxon>
        <taxon>organismal metagenomes</taxon>
    </lineage>
</organism>
<dbReference type="SUPFAM" id="SSF56672">
    <property type="entry name" value="DNA/RNA polymerases"/>
    <property type="match status" value="1"/>
</dbReference>
<dbReference type="PROSITE" id="PS50878">
    <property type="entry name" value="RT_POL"/>
    <property type="match status" value="1"/>
</dbReference>
<reference evidence="2" key="1">
    <citation type="journal article" date="2017" name="Appl. Environ. Microbiol.">
        <title>Molecular characterization of an Endozoicomonas-like organism causing infection in king scallop Pecten maximus L.</title>
        <authorList>
            <person name="Cano I."/>
            <person name="van Aerle R."/>
            <person name="Ross S."/>
            <person name="Verner-Jeffreys D.W."/>
            <person name="Paley R.K."/>
            <person name="Rimmer G."/>
            <person name="Ryder D."/>
            <person name="Hooper P."/>
            <person name="Stone D."/>
            <person name="Feist S.W."/>
        </authorList>
    </citation>
    <scope>NUCLEOTIDE SEQUENCE</scope>
</reference>
<dbReference type="PANTHER" id="PTHR31635">
    <property type="entry name" value="REVERSE TRANSCRIPTASE DOMAIN-CONTAINING PROTEIN-RELATED"/>
    <property type="match status" value="1"/>
</dbReference>
<gene>
    <name evidence="2" type="ORF">CI610_03460</name>
</gene>
<sequence length="340" mass="39004">MKEIETFYSKLYSSDGIDKREVTAYIDNCEVQYTLSEEENVTCEGELKLEECTAAVKNFKPNKSPGSDGLSGEFYKTFWDDISDIVLGSLNDGYRKGELSNTQKLGVVTLIYKKNDPLLLQNWRPITLLNLDYKIAAYVLASRLKPLMKKLVSTDQNGYIKDRFIGYNIRQIQDVIDYSEKFNIDSCLLFLDFTKAFDTIEWDFMFSCLDKFGFGRSFIKWVKVLYTNIKGCVKNNNWLTGSYVVSRGIRQGCPLSCLIFVLAAELLAQKIRTDVHISGISIRNRNMKISQLADDTTLFMRYRDIRRVLSIVEQFGKVSGLQLNKSKTEGLYLGCNKEEN</sequence>
<evidence type="ECO:0000259" key="1">
    <source>
        <dbReference type="PROSITE" id="PS50878"/>
    </source>
</evidence>
<proteinExistence type="predicted"/>
<evidence type="ECO:0000313" key="2">
    <source>
        <dbReference type="EMBL" id="PJE77613.1"/>
    </source>
</evidence>